<comment type="caution">
    <text evidence="1">The sequence shown here is derived from an EMBL/GenBank/DDBJ whole genome shotgun (WGS) entry which is preliminary data.</text>
</comment>
<protein>
    <recommendedName>
        <fullName evidence="3">Lipoprotein</fullName>
    </recommendedName>
</protein>
<reference evidence="1 2" key="1">
    <citation type="submission" date="2021-01" db="EMBL/GenBank/DDBJ databases">
        <title>Genome sequence of Shewanella schlegeliana JCM 11561.</title>
        <authorList>
            <person name="Zhang H."/>
            <person name="Li C."/>
        </authorList>
    </citation>
    <scope>NUCLEOTIDE SEQUENCE [LARGE SCALE GENOMIC DNA]</scope>
    <source>
        <strain evidence="1 2">JCM 11561</strain>
    </source>
</reference>
<dbReference type="Proteomes" id="UP000604898">
    <property type="component" value="Unassembled WGS sequence"/>
</dbReference>
<proteinExistence type="predicted"/>
<evidence type="ECO:0008006" key="3">
    <source>
        <dbReference type="Google" id="ProtNLM"/>
    </source>
</evidence>
<organism evidence="1 2">
    <name type="scientific">Shewanella schlegeliana</name>
    <dbReference type="NCBI Taxonomy" id="190308"/>
    <lineage>
        <taxon>Bacteria</taxon>
        <taxon>Pseudomonadati</taxon>
        <taxon>Pseudomonadota</taxon>
        <taxon>Gammaproteobacteria</taxon>
        <taxon>Alteromonadales</taxon>
        <taxon>Shewanellaceae</taxon>
        <taxon>Shewanella</taxon>
    </lineage>
</organism>
<sequence length="165" mass="18105">MLTLLIERLINVQVTHKSAVLSFVYSIVLGTFVLGCEPSNQVPQASKAVEPSLCNFKSGPCAQSVADVDIQLTVSPWQTPSERPLQLSITTSQPLSNVKVKVQGRDMFMGIIPVKLTQIDENNHKGTLIYGSCSSNYMVWSAVVSYELDGVEYFTNFDFLADNPG</sequence>
<gene>
    <name evidence="1" type="ORF">JMA39_12365</name>
</gene>
<accession>A0ABS1SZR2</accession>
<evidence type="ECO:0000313" key="1">
    <source>
        <dbReference type="EMBL" id="MBL4913914.1"/>
    </source>
</evidence>
<name>A0ABS1SZR2_9GAMM</name>
<evidence type="ECO:0000313" key="2">
    <source>
        <dbReference type="Proteomes" id="UP000604898"/>
    </source>
</evidence>
<dbReference type="EMBL" id="JAESVD010000006">
    <property type="protein sequence ID" value="MBL4913914.1"/>
    <property type="molecule type" value="Genomic_DNA"/>
</dbReference>
<keyword evidence="2" id="KW-1185">Reference proteome</keyword>